<dbReference type="InterPro" id="IPR015202">
    <property type="entry name" value="GO-like_E_set"/>
</dbReference>
<dbReference type="Gene3D" id="2.130.10.80">
    <property type="entry name" value="Galactose oxidase/kelch, beta-propeller"/>
    <property type="match status" value="1"/>
</dbReference>
<reference evidence="5 6" key="1">
    <citation type="submission" date="2018-04" db="EMBL/GenBank/DDBJ databases">
        <title>WGS assembly of Panicum hallii var. hallii HAL2.</title>
        <authorList>
            <person name="Lovell J."/>
            <person name="Jenkins J."/>
            <person name="Lowry D."/>
            <person name="Mamidi S."/>
            <person name="Sreedasyam A."/>
            <person name="Weng X."/>
            <person name="Barry K."/>
            <person name="Bonette J."/>
            <person name="Campitelli B."/>
            <person name="Daum C."/>
            <person name="Gordon S."/>
            <person name="Gould B."/>
            <person name="Lipzen A."/>
            <person name="MacQueen A."/>
            <person name="Palacio-Mejia J."/>
            <person name="Plott C."/>
            <person name="Shakirov E."/>
            <person name="Shu S."/>
            <person name="Yoshinaga Y."/>
            <person name="Zane M."/>
            <person name="Rokhsar D."/>
            <person name="Grimwood J."/>
            <person name="Schmutz J."/>
            <person name="Juenger T."/>
        </authorList>
    </citation>
    <scope>NUCLEOTIDE SEQUENCE [LARGE SCALE GENOMIC DNA]</scope>
    <source>
        <strain evidence="6">cv. HAL2</strain>
    </source>
</reference>
<dbReference type="Gramene" id="PUZ41843">
    <property type="protein sequence ID" value="PUZ41843"/>
    <property type="gene ID" value="GQ55_9G536300"/>
</dbReference>
<dbReference type="CDD" id="cd02851">
    <property type="entry name" value="E_set_GO_C"/>
    <property type="match status" value="1"/>
</dbReference>
<dbReference type="AlphaFoldDB" id="A0A2T7CF22"/>
<dbReference type="InterPro" id="IPR013783">
    <property type="entry name" value="Ig-like_fold"/>
</dbReference>
<accession>A0A2T7CF22</accession>
<keyword evidence="6" id="KW-1185">Reference proteome</keyword>
<evidence type="ECO:0000256" key="2">
    <source>
        <dbReference type="SAM" id="MobiDB-lite"/>
    </source>
</evidence>
<evidence type="ECO:0000313" key="6">
    <source>
        <dbReference type="Proteomes" id="UP000244336"/>
    </source>
</evidence>
<evidence type="ECO:0000259" key="3">
    <source>
        <dbReference type="Pfam" id="PF07250"/>
    </source>
</evidence>
<feature type="domain" description="Glyoxal oxidase N-terminal" evidence="3">
    <location>
        <begin position="141"/>
        <end position="433"/>
    </location>
</feature>
<sequence>MELRMLYSRGRRLLVRLLLLEHRRREVGAPASQHRRVGDAHAAPAQRPRHHLRPHQLRPLQPLPPRGPLPRQPAGQGAPRGGTAPRTPSSTTSRPTPSARSSSSQTPGAHRAPSRPTARSSRPAAGWTGTITRALCPRAPATRAADWSEKQDALAAGRWYATNQILPDGRAFTVGGLNQFSYEFYPKADPADKSVFQIPFLEQTRDPVLNNLYPFVHLNIDGNLFIFANNRAILLDYKSNKVVRTYPVLAGGDPRNYPSTGSSVLLPLKPNPTEAEVLVCGGAPKGSYPSSRHRHVTRTFVPALATCGRIKITDASPAWVIEIMPSPRVMGDMILLPNGAEVAIINGATDGTAGWDDAHTPAYAPVVYRPYHPTGDRFEQQAATGIARMYHSSVVLLRYGRLLVGGSNPHLYYNFSNVQFPTELSLEAFSPEYLDPSNNMLRPRILHPSPTGAAAIVTYGAKLMLKFSVPASARGRRGGLGEVSVTMVAPSFTTHLFAMNQRLLVLEVTKMAAVRVRAGTYYVSLTMPATAVLAPPGYCMMFVGTKKPRTPCSTPAAAVPRATGRIIE</sequence>
<keyword evidence="1" id="KW-0732">Signal</keyword>
<dbReference type="OrthoDB" id="2019572at2759"/>
<dbReference type="InterPro" id="IPR009880">
    <property type="entry name" value="Glyoxal_oxidase_N"/>
</dbReference>
<organism evidence="5 6">
    <name type="scientific">Panicum hallii var. hallii</name>
    <dbReference type="NCBI Taxonomy" id="1504633"/>
    <lineage>
        <taxon>Eukaryota</taxon>
        <taxon>Viridiplantae</taxon>
        <taxon>Streptophyta</taxon>
        <taxon>Embryophyta</taxon>
        <taxon>Tracheophyta</taxon>
        <taxon>Spermatophyta</taxon>
        <taxon>Magnoliopsida</taxon>
        <taxon>Liliopsida</taxon>
        <taxon>Poales</taxon>
        <taxon>Poaceae</taxon>
        <taxon>PACMAD clade</taxon>
        <taxon>Panicoideae</taxon>
        <taxon>Panicodae</taxon>
        <taxon>Paniceae</taxon>
        <taxon>Panicinae</taxon>
        <taxon>Panicum</taxon>
        <taxon>Panicum sect. Panicum</taxon>
    </lineage>
</organism>
<feature type="compositionally biased region" description="Low complexity" evidence="2">
    <location>
        <begin position="72"/>
        <end position="125"/>
    </location>
</feature>
<dbReference type="InterPro" id="IPR011043">
    <property type="entry name" value="Gal_Oxase/kelch_b-propeller"/>
</dbReference>
<dbReference type="InterPro" id="IPR037293">
    <property type="entry name" value="Gal_Oxidase_central_sf"/>
</dbReference>
<gene>
    <name evidence="5" type="ORF">GQ55_9G536300</name>
</gene>
<proteinExistence type="predicted"/>
<evidence type="ECO:0000259" key="4">
    <source>
        <dbReference type="Pfam" id="PF09118"/>
    </source>
</evidence>
<dbReference type="Pfam" id="PF09118">
    <property type="entry name" value="GO-like_E_set"/>
    <property type="match status" value="1"/>
</dbReference>
<dbReference type="PANTHER" id="PTHR32208:SF62">
    <property type="entry name" value="OXIDASE, PUTATIVE, EXPRESSED-RELATED"/>
    <property type="match status" value="1"/>
</dbReference>
<dbReference type="SUPFAM" id="SSF50965">
    <property type="entry name" value="Galactose oxidase, central domain"/>
    <property type="match status" value="1"/>
</dbReference>
<feature type="compositionally biased region" description="Basic residues" evidence="2">
    <location>
        <begin position="47"/>
        <end position="56"/>
    </location>
</feature>
<evidence type="ECO:0008006" key="7">
    <source>
        <dbReference type="Google" id="ProtNLM"/>
    </source>
</evidence>
<dbReference type="EMBL" id="CM009757">
    <property type="protein sequence ID" value="PUZ41843.1"/>
    <property type="molecule type" value="Genomic_DNA"/>
</dbReference>
<name>A0A2T7CF22_9POAL</name>
<dbReference type="SUPFAM" id="SSF81296">
    <property type="entry name" value="E set domains"/>
    <property type="match status" value="1"/>
</dbReference>
<evidence type="ECO:0000313" key="5">
    <source>
        <dbReference type="EMBL" id="PUZ41843.1"/>
    </source>
</evidence>
<feature type="domain" description="Galactose oxidase-like Early set" evidence="4">
    <location>
        <begin position="442"/>
        <end position="544"/>
    </location>
</feature>
<feature type="region of interest" description="Disordered" evidence="2">
    <location>
        <begin position="27"/>
        <end position="132"/>
    </location>
</feature>
<dbReference type="PANTHER" id="PTHR32208">
    <property type="entry name" value="SECRETED PROTEIN-RELATED"/>
    <property type="match status" value="1"/>
</dbReference>
<dbReference type="Proteomes" id="UP000244336">
    <property type="component" value="Chromosome 9"/>
</dbReference>
<dbReference type="Gene3D" id="2.60.40.10">
    <property type="entry name" value="Immunoglobulins"/>
    <property type="match status" value="1"/>
</dbReference>
<dbReference type="InterPro" id="IPR014756">
    <property type="entry name" value="Ig_E-set"/>
</dbReference>
<evidence type="ECO:0000256" key="1">
    <source>
        <dbReference type="ARBA" id="ARBA00022729"/>
    </source>
</evidence>
<feature type="compositionally biased region" description="Pro residues" evidence="2">
    <location>
        <begin position="61"/>
        <end position="71"/>
    </location>
</feature>
<protein>
    <recommendedName>
        <fullName evidence="7">Galactose oxidase-like Early set domain-containing protein</fullName>
    </recommendedName>
</protein>
<dbReference type="STRING" id="1504633.A0A2T7CF22"/>
<dbReference type="Pfam" id="PF07250">
    <property type="entry name" value="Glyoxal_oxid_N"/>
    <property type="match status" value="1"/>
</dbReference>